<evidence type="ECO:0000256" key="2">
    <source>
        <dbReference type="SAM" id="SignalP"/>
    </source>
</evidence>
<accession>A0A5B0HAJ8</accession>
<evidence type="ECO:0000313" key="3">
    <source>
        <dbReference type="EMBL" id="KAA1012003.1"/>
    </source>
</evidence>
<evidence type="ECO:0000256" key="1">
    <source>
        <dbReference type="SAM" id="MobiDB-lite"/>
    </source>
</evidence>
<sequence>MKSLIQAVALAVVLAAPVASFAQSAGQPVSQDSQATQPQAGAQSNTVEADRSGYGAGSHGTWQAGRGTDTTVSSYSPPIYNAR</sequence>
<protein>
    <recommendedName>
        <fullName evidence="5">PXPV repeat-containing protein</fullName>
    </recommendedName>
</protein>
<feature type="compositionally biased region" description="Polar residues" evidence="1">
    <location>
        <begin position="24"/>
        <end position="47"/>
    </location>
</feature>
<keyword evidence="2" id="KW-0732">Signal</keyword>
<name>A0A5B0HAJ8_9BURK</name>
<proteinExistence type="predicted"/>
<organism evidence="3 4">
    <name type="scientific">Paraburkholderia panacisoli</name>
    <dbReference type="NCBI Taxonomy" id="2603818"/>
    <lineage>
        <taxon>Bacteria</taxon>
        <taxon>Pseudomonadati</taxon>
        <taxon>Pseudomonadota</taxon>
        <taxon>Betaproteobacteria</taxon>
        <taxon>Burkholderiales</taxon>
        <taxon>Burkholderiaceae</taxon>
        <taxon>Paraburkholderia</taxon>
    </lineage>
</organism>
<dbReference type="Proteomes" id="UP000325273">
    <property type="component" value="Unassembled WGS sequence"/>
</dbReference>
<keyword evidence="4" id="KW-1185">Reference proteome</keyword>
<dbReference type="AlphaFoldDB" id="A0A5B0HAJ8"/>
<feature type="region of interest" description="Disordered" evidence="1">
    <location>
        <begin position="24"/>
        <end position="83"/>
    </location>
</feature>
<evidence type="ECO:0000313" key="4">
    <source>
        <dbReference type="Proteomes" id="UP000325273"/>
    </source>
</evidence>
<reference evidence="3 4" key="1">
    <citation type="submission" date="2019-08" db="EMBL/GenBank/DDBJ databases">
        <title>Paraburkholderia sp. DCY113.</title>
        <authorList>
            <person name="Kang J."/>
        </authorList>
    </citation>
    <scope>NUCLEOTIDE SEQUENCE [LARGE SCALE GENOMIC DNA]</scope>
    <source>
        <strain evidence="3 4">DCY113</strain>
    </source>
</reference>
<gene>
    <name evidence="3" type="ORF">FVF58_12855</name>
</gene>
<comment type="caution">
    <text evidence="3">The sequence shown here is derived from an EMBL/GenBank/DDBJ whole genome shotgun (WGS) entry which is preliminary data.</text>
</comment>
<dbReference type="EMBL" id="VTUZ01000007">
    <property type="protein sequence ID" value="KAA1012003.1"/>
    <property type="molecule type" value="Genomic_DNA"/>
</dbReference>
<evidence type="ECO:0008006" key="5">
    <source>
        <dbReference type="Google" id="ProtNLM"/>
    </source>
</evidence>
<dbReference type="RefSeq" id="WP_149670276.1">
    <property type="nucleotide sequence ID" value="NZ_VTUZ01000007.1"/>
</dbReference>
<feature type="signal peptide" evidence="2">
    <location>
        <begin position="1"/>
        <end position="24"/>
    </location>
</feature>
<feature type="chain" id="PRO_5022867871" description="PXPV repeat-containing protein" evidence="2">
    <location>
        <begin position="25"/>
        <end position="83"/>
    </location>
</feature>